<dbReference type="AlphaFoldDB" id="A0A0F9HD07"/>
<protein>
    <submittedName>
        <fullName evidence="1">Uncharacterized protein</fullName>
    </submittedName>
</protein>
<dbReference type="EMBL" id="LAZR01025096">
    <property type="protein sequence ID" value="KKL73007.1"/>
    <property type="molecule type" value="Genomic_DNA"/>
</dbReference>
<organism evidence="1">
    <name type="scientific">marine sediment metagenome</name>
    <dbReference type="NCBI Taxonomy" id="412755"/>
    <lineage>
        <taxon>unclassified sequences</taxon>
        <taxon>metagenomes</taxon>
        <taxon>ecological metagenomes</taxon>
    </lineage>
</organism>
<accession>A0A0F9HD07</accession>
<proteinExistence type="predicted"/>
<sequence>VSNAQAGSGAISETELQMQDMMDLLGGQMTGGGGGTLEKGGRDPNAAFFNTLKDFDPKVNPKYQVDLYGYGGR</sequence>
<comment type="caution">
    <text evidence="1">The sequence shown here is derived from an EMBL/GenBank/DDBJ whole genome shotgun (WGS) entry which is preliminary data.</text>
</comment>
<name>A0A0F9HD07_9ZZZZ</name>
<reference evidence="1" key="1">
    <citation type="journal article" date="2015" name="Nature">
        <title>Complex archaea that bridge the gap between prokaryotes and eukaryotes.</title>
        <authorList>
            <person name="Spang A."/>
            <person name="Saw J.H."/>
            <person name="Jorgensen S.L."/>
            <person name="Zaremba-Niedzwiedzka K."/>
            <person name="Martijn J."/>
            <person name="Lind A.E."/>
            <person name="van Eijk R."/>
            <person name="Schleper C."/>
            <person name="Guy L."/>
            <person name="Ettema T.J."/>
        </authorList>
    </citation>
    <scope>NUCLEOTIDE SEQUENCE</scope>
</reference>
<feature type="non-terminal residue" evidence="1">
    <location>
        <position position="1"/>
    </location>
</feature>
<gene>
    <name evidence="1" type="ORF">LCGC14_2079240</name>
</gene>
<evidence type="ECO:0000313" key="1">
    <source>
        <dbReference type="EMBL" id="KKL73007.1"/>
    </source>
</evidence>